<evidence type="ECO:0000313" key="9">
    <source>
        <dbReference type="EMBL" id="KAK3937012.1"/>
    </source>
</evidence>
<organism evidence="9 10">
    <name type="scientific">Diplogelasinospora grovesii</name>
    <dbReference type="NCBI Taxonomy" id="303347"/>
    <lineage>
        <taxon>Eukaryota</taxon>
        <taxon>Fungi</taxon>
        <taxon>Dikarya</taxon>
        <taxon>Ascomycota</taxon>
        <taxon>Pezizomycotina</taxon>
        <taxon>Sordariomycetes</taxon>
        <taxon>Sordariomycetidae</taxon>
        <taxon>Sordariales</taxon>
        <taxon>Diplogelasinosporaceae</taxon>
        <taxon>Diplogelasinospora</taxon>
    </lineage>
</organism>
<name>A0AAN6N0N3_9PEZI</name>
<feature type="transmembrane region" description="Helical" evidence="7">
    <location>
        <begin position="26"/>
        <end position="48"/>
    </location>
</feature>
<feature type="region of interest" description="Disordered" evidence="6">
    <location>
        <begin position="308"/>
        <end position="333"/>
    </location>
</feature>
<comment type="similarity">
    <text evidence="5">Belongs to the SAT4 family.</text>
</comment>
<protein>
    <recommendedName>
        <fullName evidence="8">Rhodopsin domain-containing protein</fullName>
    </recommendedName>
</protein>
<keyword evidence="2 7" id="KW-0812">Transmembrane</keyword>
<proteinExistence type="inferred from homology"/>
<evidence type="ECO:0000256" key="7">
    <source>
        <dbReference type="SAM" id="Phobius"/>
    </source>
</evidence>
<feature type="transmembrane region" description="Helical" evidence="7">
    <location>
        <begin position="261"/>
        <end position="283"/>
    </location>
</feature>
<feature type="domain" description="Rhodopsin" evidence="8">
    <location>
        <begin position="44"/>
        <end position="284"/>
    </location>
</feature>
<dbReference type="AlphaFoldDB" id="A0AAN6N0N3"/>
<dbReference type="Proteomes" id="UP001303473">
    <property type="component" value="Unassembled WGS sequence"/>
</dbReference>
<evidence type="ECO:0000256" key="4">
    <source>
        <dbReference type="ARBA" id="ARBA00023136"/>
    </source>
</evidence>
<dbReference type="InterPro" id="IPR049326">
    <property type="entry name" value="Rhodopsin_dom_fungi"/>
</dbReference>
<feature type="transmembrane region" description="Helical" evidence="7">
    <location>
        <begin position="140"/>
        <end position="160"/>
    </location>
</feature>
<sequence length="333" mass="37262">MRLPPESVVATWPAPNFIDPEHRGPALMVVDFTILPLALIFLGLRLYVRACVLRSMGIDDWLMIAAAVCGIGVTVCVVLAVQRYGWNIHVWDLTKQQLMDGRKVSIAVQTMFIFATGLAKLSILFSYLRIALLDSWFRRLTWASICLVVAATFAFFVVLWTQCNPISSYWQLLADHRHCESEGPPLISQSIATVVIDFIVWALPLWTLYHVRLPTSQRVALLLLFGIGGCVVIAACMRTYWVHRVVDETYDVTWNGFELWIWTAVEVHLGVICGCVPILKALFRGACTRSPSPQDWVGLGNIGRSGERLTKNTSDIDELESNMPRSVGSNSPL</sequence>
<dbReference type="PANTHER" id="PTHR33048:SF129">
    <property type="entry name" value="INTEGRAL MEMBRANE PROTEIN-RELATED"/>
    <property type="match status" value="1"/>
</dbReference>
<evidence type="ECO:0000256" key="6">
    <source>
        <dbReference type="SAM" id="MobiDB-lite"/>
    </source>
</evidence>
<comment type="caution">
    <text evidence="9">The sequence shown here is derived from an EMBL/GenBank/DDBJ whole genome shotgun (WGS) entry which is preliminary data.</text>
</comment>
<evidence type="ECO:0000256" key="2">
    <source>
        <dbReference type="ARBA" id="ARBA00022692"/>
    </source>
</evidence>
<dbReference type="InterPro" id="IPR052337">
    <property type="entry name" value="SAT4-like"/>
</dbReference>
<dbReference type="GO" id="GO:0016020">
    <property type="term" value="C:membrane"/>
    <property type="evidence" value="ECO:0007669"/>
    <property type="project" value="UniProtKB-SubCell"/>
</dbReference>
<keyword evidence="4 7" id="KW-0472">Membrane</keyword>
<keyword evidence="10" id="KW-1185">Reference proteome</keyword>
<evidence type="ECO:0000256" key="1">
    <source>
        <dbReference type="ARBA" id="ARBA00004141"/>
    </source>
</evidence>
<feature type="transmembrane region" description="Helical" evidence="7">
    <location>
        <begin position="221"/>
        <end position="241"/>
    </location>
</feature>
<dbReference type="PANTHER" id="PTHR33048">
    <property type="entry name" value="PTH11-LIKE INTEGRAL MEMBRANE PROTEIN (AFU_ORTHOLOGUE AFUA_5G11245)"/>
    <property type="match status" value="1"/>
</dbReference>
<reference evidence="10" key="1">
    <citation type="journal article" date="2023" name="Mol. Phylogenet. Evol.">
        <title>Genome-scale phylogeny and comparative genomics of the fungal order Sordariales.</title>
        <authorList>
            <person name="Hensen N."/>
            <person name="Bonometti L."/>
            <person name="Westerberg I."/>
            <person name="Brannstrom I.O."/>
            <person name="Guillou S."/>
            <person name="Cros-Aarteil S."/>
            <person name="Calhoun S."/>
            <person name="Haridas S."/>
            <person name="Kuo A."/>
            <person name="Mondo S."/>
            <person name="Pangilinan J."/>
            <person name="Riley R."/>
            <person name="LaButti K."/>
            <person name="Andreopoulos B."/>
            <person name="Lipzen A."/>
            <person name="Chen C."/>
            <person name="Yan M."/>
            <person name="Daum C."/>
            <person name="Ng V."/>
            <person name="Clum A."/>
            <person name="Steindorff A."/>
            <person name="Ohm R.A."/>
            <person name="Martin F."/>
            <person name="Silar P."/>
            <person name="Natvig D.O."/>
            <person name="Lalanne C."/>
            <person name="Gautier V."/>
            <person name="Ament-Velasquez S.L."/>
            <person name="Kruys A."/>
            <person name="Hutchinson M.I."/>
            <person name="Powell A.J."/>
            <person name="Barry K."/>
            <person name="Miller A.N."/>
            <person name="Grigoriev I.V."/>
            <person name="Debuchy R."/>
            <person name="Gladieux P."/>
            <person name="Hiltunen Thoren M."/>
            <person name="Johannesson H."/>
        </authorList>
    </citation>
    <scope>NUCLEOTIDE SEQUENCE [LARGE SCALE GENOMIC DNA]</scope>
    <source>
        <strain evidence="10">CBS 340.73</strain>
    </source>
</reference>
<dbReference type="Pfam" id="PF20684">
    <property type="entry name" value="Fung_rhodopsin"/>
    <property type="match status" value="1"/>
</dbReference>
<feature type="compositionally biased region" description="Polar residues" evidence="6">
    <location>
        <begin position="323"/>
        <end position="333"/>
    </location>
</feature>
<dbReference type="EMBL" id="MU853866">
    <property type="protein sequence ID" value="KAK3937012.1"/>
    <property type="molecule type" value="Genomic_DNA"/>
</dbReference>
<comment type="subcellular location">
    <subcellularLocation>
        <location evidence="1">Membrane</location>
        <topology evidence="1">Multi-pass membrane protein</topology>
    </subcellularLocation>
</comment>
<keyword evidence="3 7" id="KW-1133">Transmembrane helix</keyword>
<evidence type="ECO:0000313" key="10">
    <source>
        <dbReference type="Proteomes" id="UP001303473"/>
    </source>
</evidence>
<gene>
    <name evidence="9" type="ORF">QBC46DRAFT_268500</name>
</gene>
<evidence type="ECO:0000259" key="8">
    <source>
        <dbReference type="Pfam" id="PF20684"/>
    </source>
</evidence>
<feature type="transmembrane region" description="Helical" evidence="7">
    <location>
        <begin position="60"/>
        <end position="86"/>
    </location>
</feature>
<feature type="transmembrane region" description="Helical" evidence="7">
    <location>
        <begin position="106"/>
        <end position="128"/>
    </location>
</feature>
<feature type="transmembrane region" description="Helical" evidence="7">
    <location>
        <begin position="186"/>
        <end position="209"/>
    </location>
</feature>
<accession>A0AAN6N0N3</accession>
<evidence type="ECO:0000256" key="3">
    <source>
        <dbReference type="ARBA" id="ARBA00022989"/>
    </source>
</evidence>
<evidence type="ECO:0000256" key="5">
    <source>
        <dbReference type="ARBA" id="ARBA00038359"/>
    </source>
</evidence>